<dbReference type="STRING" id="29655.A0A0K9Q044"/>
<dbReference type="SMART" id="SM00220">
    <property type="entry name" value="S_TKc"/>
    <property type="match status" value="1"/>
</dbReference>
<dbReference type="GO" id="GO:0005524">
    <property type="term" value="F:ATP binding"/>
    <property type="evidence" value="ECO:0007669"/>
    <property type="project" value="UniProtKB-KW"/>
</dbReference>
<comment type="catalytic activity">
    <reaction evidence="8">
        <text>L-seryl-[protein] + ATP = O-phospho-L-seryl-[protein] + ADP + H(+)</text>
        <dbReference type="Rhea" id="RHEA:17989"/>
        <dbReference type="Rhea" id="RHEA-COMP:9863"/>
        <dbReference type="Rhea" id="RHEA-COMP:11604"/>
        <dbReference type="ChEBI" id="CHEBI:15378"/>
        <dbReference type="ChEBI" id="CHEBI:29999"/>
        <dbReference type="ChEBI" id="CHEBI:30616"/>
        <dbReference type="ChEBI" id="CHEBI:83421"/>
        <dbReference type="ChEBI" id="CHEBI:456216"/>
        <dbReference type="EC" id="2.7.12.1"/>
    </reaction>
</comment>
<evidence type="ECO:0000313" key="13">
    <source>
        <dbReference type="Proteomes" id="UP000036987"/>
    </source>
</evidence>
<evidence type="ECO:0000256" key="2">
    <source>
        <dbReference type="ARBA" id="ARBA00022527"/>
    </source>
</evidence>
<evidence type="ECO:0000256" key="7">
    <source>
        <dbReference type="ARBA" id="ARBA00037966"/>
    </source>
</evidence>
<dbReference type="PROSITE" id="PS50011">
    <property type="entry name" value="PROTEIN_KINASE_DOM"/>
    <property type="match status" value="1"/>
</dbReference>
<dbReference type="PROSITE" id="PS00108">
    <property type="entry name" value="PROTEIN_KINASE_ST"/>
    <property type="match status" value="1"/>
</dbReference>
<dbReference type="InterPro" id="IPR008271">
    <property type="entry name" value="Ser/Thr_kinase_AS"/>
</dbReference>
<dbReference type="GO" id="GO:0004674">
    <property type="term" value="F:protein serine/threonine kinase activity"/>
    <property type="evidence" value="ECO:0000318"/>
    <property type="project" value="GO_Central"/>
</dbReference>
<dbReference type="FunFam" id="1.10.510.10:FF:000612">
    <property type="entry name" value="Serine/threonine-protein kinase AFC2"/>
    <property type="match status" value="1"/>
</dbReference>
<dbReference type="Gene3D" id="1.10.510.10">
    <property type="entry name" value="Transferase(Phosphotransferase) domain 1"/>
    <property type="match status" value="1"/>
</dbReference>
<feature type="domain" description="Protein kinase" evidence="11">
    <location>
        <begin position="101"/>
        <end position="424"/>
    </location>
</feature>
<keyword evidence="13" id="KW-1185">Reference proteome</keyword>
<evidence type="ECO:0000313" key="12">
    <source>
        <dbReference type="EMBL" id="KMZ74636.1"/>
    </source>
</evidence>
<evidence type="ECO:0000256" key="5">
    <source>
        <dbReference type="ARBA" id="ARBA00022777"/>
    </source>
</evidence>
<reference evidence="13" key="1">
    <citation type="journal article" date="2016" name="Nature">
        <title>The genome of the seagrass Zostera marina reveals angiosperm adaptation to the sea.</title>
        <authorList>
            <person name="Olsen J.L."/>
            <person name="Rouze P."/>
            <person name="Verhelst B."/>
            <person name="Lin Y.-C."/>
            <person name="Bayer T."/>
            <person name="Collen J."/>
            <person name="Dattolo E."/>
            <person name="De Paoli E."/>
            <person name="Dittami S."/>
            <person name="Maumus F."/>
            <person name="Michel G."/>
            <person name="Kersting A."/>
            <person name="Lauritano C."/>
            <person name="Lohaus R."/>
            <person name="Toepel M."/>
            <person name="Tonon T."/>
            <person name="Vanneste K."/>
            <person name="Amirebrahimi M."/>
            <person name="Brakel J."/>
            <person name="Bostroem C."/>
            <person name="Chovatia M."/>
            <person name="Grimwood J."/>
            <person name="Jenkins J.W."/>
            <person name="Jueterbock A."/>
            <person name="Mraz A."/>
            <person name="Stam W.T."/>
            <person name="Tice H."/>
            <person name="Bornberg-Bauer E."/>
            <person name="Green P.J."/>
            <person name="Pearson G.A."/>
            <person name="Procaccini G."/>
            <person name="Duarte C.M."/>
            <person name="Schmutz J."/>
            <person name="Reusch T.B.H."/>
            <person name="Van de Peer Y."/>
        </authorList>
    </citation>
    <scope>NUCLEOTIDE SEQUENCE [LARGE SCALE GENOMIC DNA]</scope>
    <source>
        <strain evidence="13">cv. Finnish</strain>
    </source>
</reference>
<evidence type="ECO:0000256" key="3">
    <source>
        <dbReference type="ARBA" id="ARBA00022679"/>
    </source>
</evidence>
<keyword evidence="4" id="KW-0547">Nucleotide-binding</keyword>
<proteinExistence type="inferred from homology"/>
<dbReference type="Gene3D" id="3.30.200.20">
    <property type="entry name" value="Phosphorylase Kinase, domain 1"/>
    <property type="match status" value="1"/>
</dbReference>
<dbReference type="OMA" id="PQWRDDD"/>
<dbReference type="InterPro" id="IPR051175">
    <property type="entry name" value="CLK_kinases"/>
</dbReference>
<gene>
    <name evidence="12" type="ORF">ZOSMA_124G00270</name>
</gene>
<comment type="caution">
    <text evidence="12">The sequence shown here is derived from an EMBL/GenBank/DDBJ whole genome shotgun (WGS) entry which is preliminary data.</text>
</comment>
<evidence type="ECO:0000256" key="4">
    <source>
        <dbReference type="ARBA" id="ARBA00022741"/>
    </source>
</evidence>
<dbReference type="GO" id="GO:0043484">
    <property type="term" value="P:regulation of RNA splicing"/>
    <property type="evidence" value="ECO:0000318"/>
    <property type="project" value="GO_Central"/>
</dbReference>
<dbReference type="PANTHER" id="PTHR45646">
    <property type="entry name" value="SERINE/THREONINE-PROTEIN KINASE DOA-RELATED"/>
    <property type="match status" value="1"/>
</dbReference>
<dbReference type="GO" id="GO:0005634">
    <property type="term" value="C:nucleus"/>
    <property type="evidence" value="ECO:0000318"/>
    <property type="project" value="GO_Central"/>
</dbReference>
<keyword evidence="5 12" id="KW-0418">Kinase</keyword>
<dbReference type="CDD" id="cd14134">
    <property type="entry name" value="PKc_CLK"/>
    <property type="match status" value="1"/>
</dbReference>
<dbReference type="OrthoDB" id="283111at2759"/>
<dbReference type="EMBL" id="LFYR01000265">
    <property type="protein sequence ID" value="KMZ74636.1"/>
    <property type="molecule type" value="Genomic_DNA"/>
</dbReference>
<dbReference type="EC" id="2.7.12.1" evidence="1"/>
<dbReference type="GO" id="GO:0004712">
    <property type="term" value="F:protein serine/threonine/tyrosine kinase activity"/>
    <property type="evidence" value="ECO:0007669"/>
    <property type="project" value="UniProtKB-EC"/>
</dbReference>
<dbReference type="Proteomes" id="UP000036987">
    <property type="component" value="Unassembled WGS sequence"/>
</dbReference>
<keyword evidence="6" id="KW-0067">ATP-binding</keyword>
<dbReference type="AlphaFoldDB" id="A0A0K9Q044"/>
<evidence type="ECO:0000256" key="6">
    <source>
        <dbReference type="ARBA" id="ARBA00022840"/>
    </source>
</evidence>
<name>A0A0K9Q044_ZOSMR</name>
<dbReference type="PANTHER" id="PTHR45646:SF7">
    <property type="entry name" value="SERINE_THREONINE-PROTEIN KINASE AFC2"/>
    <property type="match status" value="1"/>
</dbReference>
<protein>
    <recommendedName>
        <fullName evidence="1">dual-specificity kinase</fullName>
        <ecNumber evidence="1">2.7.12.1</ecNumber>
    </recommendedName>
</protein>
<comment type="similarity">
    <text evidence="7">Belongs to the protein kinase superfamily. CMGC Ser/Thr protein kinase family. Lammer subfamily.</text>
</comment>
<evidence type="ECO:0000256" key="10">
    <source>
        <dbReference type="ARBA" id="ARBA00051680"/>
    </source>
</evidence>
<evidence type="ECO:0000256" key="1">
    <source>
        <dbReference type="ARBA" id="ARBA00013203"/>
    </source>
</evidence>
<comment type="catalytic activity">
    <reaction evidence="10">
        <text>L-tyrosyl-[protein] + ATP = O-phospho-L-tyrosyl-[protein] + ADP + H(+)</text>
        <dbReference type="Rhea" id="RHEA:10596"/>
        <dbReference type="Rhea" id="RHEA-COMP:10136"/>
        <dbReference type="Rhea" id="RHEA-COMP:20101"/>
        <dbReference type="ChEBI" id="CHEBI:15378"/>
        <dbReference type="ChEBI" id="CHEBI:30616"/>
        <dbReference type="ChEBI" id="CHEBI:46858"/>
        <dbReference type="ChEBI" id="CHEBI:61978"/>
        <dbReference type="ChEBI" id="CHEBI:456216"/>
        <dbReference type="EC" id="2.7.12.1"/>
    </reaction>
</comment>
<dbReference type="InterPro" id="IPR000719">
    <property type="entry name" value="Prot_kinase_dom"/>
</dbReference>
<sequence>MATECVTEIPQPHVGVRPRKRQRCGWDVPAVSTISEALIEVSCAQKVEEVTSLLSLRKSPFHFCSNLNKKEVIQNNSPPRREDDKDGHFMFSIGDKLTPRYLIHSKMGEGTFGKVLQCWDTKKYEMVAIKVIRGLNKYREAALIEIQVLEHLAKHETTGTCFVQIRNWFDYRNHVCIVFEKLGPSLYDFLRKNGYRPFPVDIVRELARQMLESIAFMHSLCLIHTDLKPENILLVSSEYIEVPNKKCKSCSSEKRLPKSSKIKIIDFGSTTVDQRDLDYIVSTRHYRAPEVILGQKWSYPCDIWSIGCILVELCSGDSLFQTHGNLEHLAMMERVLGPLPHYMLKRADRRAQKYLRHGMLDWPEGAASRESIKAVQKLSHLHDIIYDHMSDPSADDFIDLLQGLLNYDPTERLTAKSALKHPFFTLDHNHHHHLHHNYRRRH</sequence>
<accession>A0A0K9Q044</accession>
<evidence type="ECO:0000256" key="8">
    <source>
        <dbReference type="ARBA" id="ARBA00049003"/>
    </source>
</evidence>
<organism evidence="12 13">
    <name type="scientific">Zostera marina</name>
    <name type="common">Eelgrass</name>
    <dbReference type="NCBI Taxonomy" id="29655"/>
    <lineage>
        <taxon>Eukaryota</taxon>
        <taxon>Viridiplantae</taxon>
        <taxon>Streptophyta</taxon>
        <taxon>Embryophyta</taxon>
        <taxon>Tracheophyta</taxon>
        <taxon>Spermatophyta</taxon>
        <taxon>Magnoliopsida</taxon>
        <taxon>Liliopsida</taxon>
        <taxon>Zosteraceae</taxon>
        <taxon>Zostera</taxon>
    </lineage>
</organism>
<dbReference type="InterPro" id="IPR011009">
    <property type="entry name" value="Kinase-like_dom_sf"/>
</dbReference>
<dbReference type="SUPFAM" id="SSF56112">
    <property type="entry name" value="Protein kinase-like (PK-like)"/>
    <property type="match status" value="1"/>
</dbReference>
<keyword evidence="3" id="KW-0808">Transferase</keyword>
<dbReference type="Pfam" id="PF00069">
    <property type="entry name" value="Pkinase"/>
    <property type="match status" value="1"/>
</dbReference>
<comment type="catalytic activity">
    <reaction evidence="9">
        <text>L-threonyl-[protein] + ATP = O-phospho-L-threonyl-[protein] + ADP + H(+)</text>
        <dbReference type="Rhea" id="RHEA:46608"/>
        <dbReference type="Rhea" id="RHEA-COMP:11060"/>
        <dbReference type="Rhea" id="RHEA-COMP:11605"/>
        <dbReference type="ChEBI" id="CHEBI:15378"/>
        <dbReference type="ChEBI" id="CHEBI:30013"/>
        <dbReference type="ChEBI" id="CHEBI:30616"/>
        <dbReference type="ChEBI" id="CHEBI:61977"/>
        <dbReference type="ChEBI" id="CHEBI:456216"/>
        <dbReference type="EC" id="2.7.12.1"/>
    </reaction>
</comment>
<keyword evidence="2" id="KW-0723">Serine/threonine-protein kinase</keyword>
<evidence type="ECO:0000256" key="9">
    <source>
        <dbReference type="ARBA" id="ARBA00049308"/>
    </source>
</evidence>
<evidence type="ECO:0000259" key="11">
    <source>
        <dbReference type="PROSITE" id="PS50011"/>
    </source>
</evidence>